<evidence type="ECO:0000256" key="2">
    <source>
        <dbReference type="ARBA" id="ARBA00022840"/>
    </source>
</evidence>
<dbReference type="OrthoDB" id="2390090at2759"/>
<evidence type="ECO:0000256" key="1">
    <source>
        <dbReference type="ARBA" id="ARBA00022741"/>
    </source>
</evidence>
<accession>A0A9P3HJB7</accession>
<evidence type="ECO:0000313" key="5">
    <source>
        <dbReference type="Proteomes" id="UP000827284"/>
    </source>
</evidence>
<protein>
    <submittedName>
        <fullName evidence="4">Uncharacterized protein</fullName>
    </submittedName>
</protein>
<dbReference type="Pfam" id="PF00012">
    <property type="entry name" value="HSP70"/>
    <property type="match status" value="1"/>
</dbReference>
<dbReference type="AlphaFoldDB" id="A0A9P3HJB7"/>
<gene>
    <name evidence="4" type="ORF">EMPS_10133</name>
</gene>
<dbReference type="EMBL" id="BQFW01000014">
    <property type="protein sequence ID" value="GJJ77774.1"/>
    <property type="molecule type" value="Genomic_DNA"/>
</dbReference>
<evidence type="ECO:0000313" key="4">
    <source>
        <dbReference type="EMBL" id="GJJ77774.1"/>
    </source>
</evidence>
<evidence type="ECO:0000256" key="3">
    <source>
        <dbReference type="SAM" id="SignalP"/>
    </source>
</evidence>
<keyword evidence="3" id="KW-0732">Signal</keyword>
<organism evidence="4 5">
    <name type="scientific">Entomortierella parvispora</name>
    <dbReference type="NCBI Taxonomy" id="205924"/>
    <lineage>
        <taxon>Eukaryota</taxon>
        <taxon>Fungi</taxon>
        <taxon>Fungi incertae sedis</taxon>
        <taxon>Mucoromycota</taxon>
        <taxon>Mortierellomycotina</taxon>
        <taxon>Mortierellomycetes</taxon>
        <taxon>Mortierellales</taxon>
        <taxon>Mortierellaceae</taxon>
        <taxon>Entomortierella</taxon>
    </lineage>
</organism>
<dbReference type="GO" id="GO:0140662">
    <property type="term" value="F:ATP-dependent protein folding chaperone"/>
    <property type="evidence" value="ECO:0007669"/>
    <property type="project" value="InterPro"/>
</dbReference>
<name>A0A9P3HJB7_9FUNG</name>
<keyword evidence="2" id="KW-0067">ATP-binding</keyword>
<reference evidence="4" key="2">
    <citation type="journal article" date="2022" name="Microbiol. Resour. Announc.">
        <title>Whole-Genome Sequence of Entomortierella parvispora E1425, a Mucoromycotan Fungus Associated with Burkholderiaceae-Related Endosymbiotic Bacteria.</title>
        <authorList>
            <person name="Herlambang A."/>
            <person name="Guo Y."/>
            <person name="Takashima Y."/>
            <person name="Narisawa K."/>
            <person name="Ohta H."/>
            <person name="Nishizawa T."/>
        </authorList>
    </citation>
    <scope>NUCLEOTIDE SEQUENCE</scope>
    <source>
        <strain evidence="4">E1425</strain>
    </source>
</reference>
<dbReference type="InterPro" id="IPR013126">
    <property type="entry name" value="Hsp_70_fam"/>
</dbReference>
<comment type="caution">
    <text evidence="4">The sequence shown here is derived from an EMBL/GenBank/DDBJ whole genome shotgun (WGS) entry which is preliminary data.</text>
</comment>
<dbReference type="InterPro" id="IPR043129">
    <property type="entry name" value="ATPase_NBD"/>
</dbReference>
<dbReference type="Proteomes" id="UP000827284">
    <property type="component" value="Unassembled WGS sequence"/>
</dbReference>
<dbReference type="Gene3D" id="3.30.420.40">
    <property type="match status" value="2"/>
</dbReference>
<feature type="signal peptide" evidence="3">
    <location>
        <begin position="1"/>
        <end position="21"/>
    </location>
</feature>
<reference evidence="4" key="1">
    <citation type="submission" date="2021-11" db="EMBL/GenBank/DDBJ databases">
        <authorList>
            <person name="Herlambang A."/>
            <person name="Guo Y."/>
            <person name="Takashima Y."/>
            <person name="Nishizawa T."/>
        </authorList>
    </citation>
    <scope>NUCLEOTIDE SEQUENCE</scope>
    <source>
        <strain evidence="4">E1425</strain>
    </source>
</reference>
<dbReference type="SUPFAM" id="SSF53067">
    <property type="entry name" value="Actin-like ATPase domain"/>
    <property type="match status" value="1"/>
</dbReference>
<keyword evidence="5" id="KW-1185">Reference proteome</keyword>
<feature type="chain" id="PRO_5040383672" evidence="3">
    <location>
        <begin position="22"/>
        <end position="569"/>
    </location>
</feature>
<keyword evidence="1" id="KW-0547">Nucleotide-binding</keyword>
<proteinExistence type="predicted"/>
<dbReference type="Gene3D" id="3.90.640.10">
    <property type="entry name" value="Actin, Chain A, domain 4"/>
    <property type="match status" value="1"/>
</dbReference>
<dbReference type="GO" id="GO:0005524">
    <property type="term" value="F:ATP binding"/>
    <property type="evidence" value="ECO:0007669"/>
    <property type="project" value="UniProtKB-KW"/>
</dbReference>
<sequence length="569" mass="63179">MLARAALALLALTTALAVVVAASNPASSLPVEGYDEPLNSVDKSKNPASAQKWPLNLVGADRSKSVVILQGIRVPAFIADRLNRYPTGYKPPPYTYGNSIDSWGSSNDEESMNGEKVDSECLPRPGDAQHPFREDGGNMNTPHLNSQGLPCKSKKEWAIGIDLRENEFSVGIVHDEGKPELILNEDGQLYTPAYVKFISDAHRAIVGHSALSTGNNTTSMDDYETKNQVDLSKLKDTNTYKVYPQDVYFGLRDTVPGKTAAQVEVDILTVLMQRAVDMAEAYTGGEVSDIKITYPKKVLKYGPRGPSFLKFTEFDERREQAVEMAGNQLEKTVRTGTFTEVLALMFAHVPFFESHLQPNPDVPKDDPVFLSQMVLMYNLRDSSEDLVVMRYTKGYRSAYHLDFLAGYLPNDGNIYIQFSQYLANFALDRFNRGVGAGGKDRGRKDAISPELLPAFEAAAKRMSDSLEDEKALLMFRIAKDSSVIITLKEYRECRMQFLKERLQKSVRQVLEDAALMDDSKIDHLIVADDSEFKSASTVVLENIVFGRRSHKKAVSEVDPKKAIALGACT</sequence>